<dbReference type="RefSeq" id="WP_161920587.1">
    <property type="nucleotide sequence ID" value="NZ_JAACYS010000033.1"/>
</dbReference>
<dbReference type="Proteomes" id="UP000743899">
    <property type="component" value="Unassembled WGS sequence"/>
</dbReference>
<dbReference type="SUPFAM" id="SSF81301">
    <property type="entry name" value="Nucleotidyltransferase"/>
    <property type="match status" value="1"/>
</dbReference>
<gene>
    <name evidence="1" type="ORF">GW534_08310</name>
</gene>
<dbReference type="PANTHER" id="PTHR34822">
    <property type="entry name" value="GRPB DOMAIN PROTEIN (AFU_ORTHOLOGUE AFUA_1G01530)"/>
    <property type="match status" value="1"/>
</dbReference>
<name>A0ABX0A302_9BACI</name>
<dbReference type="Pfam" id="PF04229">
    <property type="entry name" value="GrpB"/>
    <property type="match status" value="1"/>
</dbReference>
<proteinExistence type="predicted"/>
<organism evidence="1 2">
    <name type="scientific">Pallidibacillus pasinlerensis</name>
    <dbReference type="NCBI Taxonomy" id="2703818"/>
    <lineage>
        <taxon>Bacteria</taxon>
        <taxon>Bacillati</taxon>
        <taxon>Bacillota</taxon>
        <taxon>Bacilli</taxon>
        <taxon>Bacillales</taxon>
        <taxon>Bacillaceae</taxon>
        <taxon>Pallidibacillus</taxon>
    </lineage>
</organism>
<comment type="caution">
    <text evidence="1">The sequence shown here is derived from an EMBL/GenBank/DDBJ whole genome shotgun (WGS) entry which is preliminary data.</text>
</comment>
<reference evidence="1 2" key="1">
    <citation type="submission" date="2020-01" db="EMBL/GenBank/DDBJ databases">
        <title>A novel Bacillus sp. from Pasinler.</title>
        <authorList>
            <person name="Adiguzel A."/>
            <person name="Ay H."/>
            <person name="Baltaci M.O."/>
        </authorList>
    </citation>
    <scope>NUCLEOTIDE SEQUENCE [LARGE SCALE GENOMIC DNA]</scope>
    <source>
        <strain evidence="1 2">P1</strain>
    </source>
</reference>
<evidence type="ECO:0000313" key="1">
    <source>
        <dbReference type="EMBL" id="NCU17756.1"/>
    </source>
</evidence>
<accession>A0ABX0A302</accession>
<dbReference type="EMBL" id="JAACYS010000033">
    <property type="protein sequence ID" value="NCU17756.1"/>
    <property type="molecule type" value="Genomic_DNA"/>
</dbReference>
<dbReference type="InterPro" id="IPR043519">
    <property type="entry name" value="NT_sf"/>
</dbReference>
<sequence>MRKIEVVPYNKDWPFLFQKETSLIKSIFGHEIVEIYHIGSTSVVGLKAKPIIDILPVVKDIDKVDDFNRKMIEIGYEPKGENGIAGRRFFHKGGDNRTHHVHIFEKGDANIKRHVAFTKFLNAHPVIANQYGELKEQLAKNFTYDPEAYSKGKDQFVKKIELDALNWFVNQLN</sequence>
<dbReference type="PANTHER" id="PTHR34822:SF1">
    <property type="entry name" value="GRPB FAMILY PROTEIN"/>
    <property type="match status" value="1"/>
</dbReference>
<evidence type="ECO:0000313" key="2">
    <source>
        <dbReference type="Proteomes" id="UP000743899"/>
    </source>
</evidence>
<keyword evidence="2" id="KW-1185">Reference proteome</keyword>
<dbReference type="Gene3D" id="3.30.460.10">
    <property type="entry name" value="Beta Polymerase, domain 2"/>
    <property type="match status" value="1"/>
</dbReference>
<dbReference type="InterPro" id="IPR007344">
    <property type="entry name" value="GrpB/CoaE"/>
</dbReference>
<protein>
    <submittedName>
        <fullName evidence="1">GrpB family protein</fullName>
    </submittedName>
</protein>